<keyword evidence="2" id="KW-1185">Reference proteome</keyword>
<reference evidence="3" key="1">
    <citation type="submission" date="2016-11" db="UniProtKB">
        <authorList>
            <consortium name="WormBaseParasite"/>
        </authorList>
    </citation>
    <scope>IDENTIFICATION</scope>
</reference>
<dbReference type="AlphaFoldDB" id="A0A1I7U5L0"/>
<dbReference type="Proteomes" id="UP000095282">
    <property type="component" value="Unplaced"/>
</dbReference>
<evidence type="ECO:0000313" key="3">
    <source>
        <dbReference type="WBParaSite" id="Csp11.Scaffold629.g15083.t1"/>
    </source>
</evidence>
<dbReference type="WBParaSite" id="Csp11.Scaffold629.g15083.t1">
    <property type="protein sequence ID" value="Csp11.Scaffold629.g15083.t1"/>
    <property type="gene ID" value="Csp11.Scaffold629.g15083"/>
</dbReference>
<organism evidence="2 3">
    <name type="scientific">Caenorhabditis tropicalis</name>
    <dbReference type="NCBI Taxonomy" id="1561998"/>
    <lineage>
        <taxon>Eukaryota</taxon>
        <taxon>Metazoa</taxon>
        <taxon>Ecdysozoa</taxon>
        <taxon>Nematoda</taxon>
        <taxon>Chromadorea</taxon>
        <taxon>Rhabditida</taxon>
        <taxon>Rhabditina</taxon>
        <taxon>Rhabditomorpha</taxon>
        <taxon>Rhabditoidea</taxon>
        <taxon>Rhabditidae</taxon>
        <taxon>Peloderinae</taxon>
        <taxon>Caenorhabditis</taxon>
    </lineage>
</organism>
<feature type="compositionally biased region" description="Basic and acidic residues" evidence="1">
    <location>
        <begin position="45"/>
        <end position="56"/>
    </location>
</feature>
<sequence length="68" mass="7732">MYHVIKNQFRIFSQDSRAEVYSEKGGIANGYEGRGAEESECDLGESTRKEDDGNREEERCLLNALTDN</sequence>
<evidence type="ECO:0000256" key="1">
    <source>
        <dbReference type="SAM" id="MobiDB-lite"/>
    </source>
</evidence>
<name>A0A1I7U5L0_9PELO</name>
<accession>A0A1I7U5L0</accession>
<proteinExistence type="predicted"/>
<feature type="region of interest" description="Disordered" evidence="1">
    <location>
        <begin position="27"/>
        <end position="56"/>
    </location>
</feature>
<protein>
    <submittedName>
        <fullName evidence="3">Uncharacterized protein</fullName>
    </submittedName>
</protein>
<evidence type="ECO:0000313" key="2">
    <source>
        <dbReference type="Proteomes" id="UP000095282"/>
    </source>
</evidence>